<gene>
    <name evidence="7" type="ORF">WJX72_005391</name>
</gene>
<dbReference type="GO" id="GO:0005737">
    <property type="term" value="C:cytoplasm"/>
    <property type="evidence" value="ECO:0007669"/>
    <property type="project" value="TreeGrafter"/>
</dbReference>
<dbReference type="Pfam" id="PF04117">
    <property type="entry name" value="Mpv17_PMP22"/>
    <property type="match status" value="1"/>
</dbReference>
<evidence type="ECO:0000256" key="6">
    <source>
        <dbReference type="RuleBase" id="RU363053"/>
    </source>
</evidence>
<keyword evidence="4" id="KW-1133">Transmembrane helix</keyword>
<dbReference type="PANTHER" id="PTHR11266:SF121">
    <property type="entry name" value="OS09G0315000 PROTEIN"/>
    <property type="match status" value="1"/>
</dbReference>
<comment type="caution">
    <text evidence="7">The sequence shown here is derived from an EMBL/GenBank/DDBJ whole genome shotgun (WGS) entry which is preliminary data.</text>
</comment>
<keyword evidence="8" id="KW-1185">Reference proteome</keyword>
<name>A0AAW1PAD2_9CHLO</name>
<keyword evidence="5" id="KW-0472">Membrane</keyword>
<evidence type="ECO:0000256" key="2">
    <source>
        <dbReference type="ARBA" id="ARBA00006824"/>
    </source>
</evidence>
<sequence>MTGRCRLGQAVADAIALVQEARWRVEEGLVVEGHPLSVKAAISGVVYALGDLTAQSYEGRSLAECDSARILRSALCGFLAHGPLAHTYYQAVDRYFTISPLFTDAWFVPMIKIALDQTVWALTWNSLYYATLGMMKLESPSVIGSTLSQSWWGCLRAGWRMWPIAHLVTYTVIPTQHKLLWVDMCELAWVTVLSYYGQQQRALAVAAVAAAGGADAWEGAPVTQVACALPNTGNFADEILRGMQVERSGICFEDEEGDVLCRPIEEVYAEAAIAEVHGMAALSKVPIDSGDHNLTGLPR</sequence>
<keyword evidence="3" id="KW-0812">Transmembrane</keyword>
<dbReference type="EMBL" id="JALJOR010000015">
    <property type="protein sequence ID" value="KAK9805567.1"/>
    <property type="molecule type" value="Genomic_DNA"/>
</dbReference>
<dbReference type="Proteomes" id="UP001489004">
    <property type="component" value="Unassembled WGS sequence"/>
</dbReference>
<dbReference type="GO" id="GO:0016020">
    <property type="term" value="C:membrane"/>
    <property type="evidence" value="ECO:0007669"/>
    <property type="project" value="UniProtKB-SubCell"/>
</dbReference>
<evidence type="ECO:0000313" key="8">
    <source>
        <dbReference type="Proteomes" id="UP001489004"/>
    </source>
</evidence>
<accession>A0AAW1PAD2</accession>
<reference evidence="7 8" key="1">
    <citation type="journal article" date="2024" name="Nat. Commun.">
        <title>Phylogenomics reveals the evolutionary origins of lichenization in chlorophyte algae.</title>
        <authorList>
            <person name="Puginier C."/>
            <person name="Libourel C."/>
            <person name="Otte J."/>
            <person name="Skaloud P."/>
            <person name="Haon M."/>
            <person name="Grisel S."/>
            <person name="Petersen M."/>
            <person name="Berrin J.G."/>
            <person name="Delaux P.M."/>
            <person name="Dal Grande F."/>
            <person name="Keller J."/>
        </authorList>
    </citation>
    <scope>NUCLEOTIDE SEQUENCE [LARGE SCALE GENOMIC DNA]</scope>
    <source>
        <strain evidence="7 8">SAG 2043</strain>
    </source>
</reference>
<evidence type="ECO:0000256" key="5">
    <source>
        <dbReference type="ARBA" id="ARBA00023136"/>
    </source>
</evidence>
<dbReference type="AlphaFoldDB" id="A0AAW1PAD2"/>
<proteinExistence type="inferred from homology"/>
<organism evidence="7 8">
    <name type="scientific">[Myrmecia] bisecta</name>
    <dbReference type="NCBI Taxonomy" id="41462"/>
    <lineage>
        <taxon>Eukaryota</taxon>
        <taxon>Viridiplantae</taxon>
        <taxon>Chlorophyta</taxon>
        <taxon>core chlorophytes</taxon>
        <taxon>Trebouxiophyceae</taxon>
        <taxon>Trebouxiales</taxon>
        <taxon>Trebouxiaceae</taxon>
        <taxon>Myrmecia</taxon>
    </lineage>
</organism>
<comment type="similarity">
    <text evidence="2 6">Belongs to the peroxisomal membrane protein PXMP2/4 family.</text>
</comment>
<protein>
    <submittedName>
        <fullName evidence="7">Uncharacterized protein</fullName>
    </submittedName>
</protein>
<dbReference type="PANTHER" id="PTHR11266">
    <property type="entry name" value="PEROXISOMAL MEMBRANE PROTEIN 2, PXMP2 MPV17"/>
    <property type="match status" value="1"/>
</dbReference>
<evidence type="ECO:0000313" key="7">
    <source>
        <dbReference type="EMBL" id="KAK9805567.1"/>
    </source>
</evidence>
<comment type="subcellular location">
    <subcellularLocation>
        <location evidence="1">Membrane</location>
        <topology evidence="1">Multi-pass membrane protein</topology>
    </subcellularLocation>
</comment>
<dbReference type="InterPro" id="IPR007248">
    <property type="entry name" value="Mpv17_PMP22"/>
</dbReference>
<evidence type="ECO:0000256" key="3">
    <source>
        <dbReference type="ARBA" id="ARBA00022692"/>
    </source>
</evidence>
<evidence type="ECO:0000256" key="4">
    <source>
        <dbReference type="ARBA" id="ARBA00022989"/>
    </source>
</evidence>
<evidence type="ECO:0000256" key="1">
    <source>
        <dbReference type="ARBA" id="ARBA00004141"/>
    </source>
</evidence>